<dbReference type="Gene3D" id="1.10.10.60">
    <property type="entry name" value="Homeodomain-like"/>
    <property type="match status" value="2"/>
</dbReference>
<dbReference type="SUPFAM" id="SSF46689">
    <property type="entry name" value="Homeodomain-like"/>
    <property type="match status" value="2"/>
</dbReference>
<dbReference type="CDD" id="cd06995">
    <property type="entry name" value="cupin_YkgD-like_N"/>
    <property type="match status" value="1"/>
</dbReference>
<dbReference type="InterPro" id="IPR009057">
    <property type="entry name" value="Homeodomain-like_sf"/>
</dbReference>
<dbReference type="HOGENOM" id="CLU_000445_81_0_4"/>
<dbReference type="PATRIC" id="fig|1349767.4.peg.1728"/>
<dbReference type="PANTHER" id="PTHR46796:SF7">
    <property type="entry name" value="ARAC FAMILY TRANSCRIPTIONAL REGULATOR"/>
    <property type="match status" value="1"/>
</dbReference>
<dbReference type="AlphaFoldDB" id="W0VE76"/>
<dbReference type="InterPro" id="IPR020449">
    <property type="entry name" value="Tscrpt_reg_AraC-type_HTH"/>
</dbReference>
<dbReference type="InterPro" id="IPR018062">
    <property type="entry name" value="HTH_AraC-typ_CS"/>
</dbReference>
<dbReference type="InterPro" id="IPR032783">
    <property type="entry name" value="AraC_lig"/>
</dbReference>
<dbReference type="InterPro" id="IPR018060">
    <property type="entry name" value="HTH_AraC"/>
</dbReference>
<dbReference type="EMBL" id="HG322949">
    <property type="protein sequence ID" value="CDG85718.1"/>
    <property type="molecule type" value="Genomic_DNA"/>
</dbReference>
<dbReference type="RefSeq" id="WP_051781287.1">
    <property type="nucleotide sequence ID" value="NZ_BCTH01000043.1"/>
</dbReference>
<name>W0VE76_9BURK</name>
<accession>W0VE76</accession>
<dbReference type="PROSITE" id="PS01124">
    <property type="entry name" value="HTH_ARAC_FAMILY_2"/>
    <property type="match status" value="1"/>
</dbReference>
<keyword evidence="2" id="KW-0238">DNA-binding</keyword>
<dbReference type="GO" id="GO:0003700">
    <property type="term" value="F:DNA-binding transcription factor activity"/>
    <property type="evidence" value="ECO:0007669"/>
    <property type="project" value="InterPro"/>
</dbReference>
<evidence type="ECO:0000259" key="4">
    <source>
        <dbReference type="PROSITE" id="PS01124"/>
    </source>
</evidence>
<dbReference type="SMART" id="SM00342">
    <property type="entry name" value="HTH_ARAC"/>
    <property type="match status" value="1"/>
</dbReference>
<dbReference type="InterPro" id="IPR011051">
    <property type="entry name" value="RmlC_Cupin_sf"/>
</dbReference>
<keyword evidence="1" id="KW-0805">Transcription regulation</keyword>
<keyword evidence="6" id="KW-1185">Reference proteome</keyword>
<dbReference type="SUPFAM" id="SSF51182">
    <property type="entry name" value="RmlC-like cupins"/>
    <property type="match status" value="1"/>
</dbReference>
<dbReference type="OrthoDB" id="9789899at2"/>
<dbReference type="Pfam" id="PF12852">
    <property type="entry name" value="Cupin_6"/>
    <property type="match status" value="1"/>
</dbReference>
<dbReference type="PANTHER" id="PTHR46796">
    <property type="entry name" value="HTH-TYPE TRANSCRIPTIONAL ACTIVATOR RHAS-RELATED"/>
    <property type="match status" value="1"/>
</dbReference>
<evidence type="ECO:0000256" key="1">
    <source>
        <dbReference type="ARBA" id="ARBA00023015"/>
    </source>
</evidence>
<reference evidence="5 6" key="1">
    <citation type="journal article" date="2015" name="Genome Announc.">
        <title>Genome Sequence of Mushroom Soft-Rot Pathogen Janthinobacterium agaricidamnosum.</title>
        <authorList>
            <person name="Graupner K."/>
            <person name="Lackner G."/>
            <person name="Hertweck C."/>
        </authorList>
    </citation>
    <scope>NUCLEOTIDE SEQUENCE [LARGE SCALE GENOMIC DNA]</scope>
    <source>
        <strain evidence="6">NBRC 102515 / DSM 9628</strain>
    </source>
</reference>
<dbReference type="GO" id="GO:0043565">
    <property type="term" value="F:sequence-specific DNA binding"/>
    <property type="evidence" value="ECO:0007669"/>
    <property type="project" value="InterPro"/>
</dbReference>
<dbReference type="InterPro" id="IPR050204">
    <property type="entry name" value="AraC_XylS_family_regulators"/>
</dbReference>
<proteinExistence type="predicted"/>
<dbReference type="KEGG" id="jag:GJA_5121"/>
<dbReference type="PROSITE" id="PS00041">
    <property type="entry name" value="HTH_ARAC_FAMILY_1"/>
    <property type="match status" value="1"/>
</dbReference>
<dbReference type="PRINTS" id="PR00032">
    <property type="entry name" value="HTHARAC"/>
</dbReference>
<evidence type="ECO:0000313" key="6">
    <source>
        <dbReference type="Proteomes" id="UP000027604"/>
    </source>
</evidence>
<dbReference type="STRING" id="1349767.GJA_5121"/>
<keyword evidence="3" id="KW-0804">Transcription</keyword>
<evidence type="ECO:0000256" key="2">
    <source>
        <dbReference type="ARBA" id="ARBA00023125"/>
    </source>
</evidence>
<gene>
    <name evidence="5" type="ORF">GJA_5121</name>
</gene>
<dbReference type="eggNOG" id="COG2207">
    <property type="taxonomic scope" value="Bacteria"/>
</dbReference>
<sequence length="321" mass="34654">MDTLSRLLSLYTMRTALDVRCHFGAPWLLDHDAVAPGIAPYHLVVEGRAWLDAGGKKGLALQAGDIIVFPHGDAHRLFTGDTGNVSPPRPLDGQHVLQAVGNDGAGPATGLLCGQFEFDRHAATGLLKALPEVMLVRTAERPDFTGLHTLMTMLRLETDTPRPGAAAVVAQLSSALFALLMRAWLEQAPAQPGWFAALAEPRLQPALHGMLAAPQQAWTLEQLAAACFMSRATFARVFRQVAGTTPAALLMQLRMAQAAAWLRQEKRPVAEIGERVGYQSEAAFNRVFKRVFGIGPGQYRRHAYQPVAGTPIADTIADTQG</sequence>
<dbReference type="Proteomes" id="UP000027604">
    <property type="component" value="Chromosome I"/>
</dbReference>
<dbReference type="Pfam" id="PF12833">
    <property type="entry name" value="HTH_18"/>
    <property type="match status" value="1"/>
</dbReference>
<protein>
    <submittedName>
        <fullName evidence="5">Bacterial regulatory helix-turn-helix s, AraC family protein</fullName>
    </submittedName>
</protein>
<feature type="domain" description="HTH araC/xylS-type" evidence="4">
    <location>
        <begin position="201"/>
        <end position="302"/>
    </location>
</feature>
<evidence type="ECO:0000313" key="5">
    <source>
        <dbReference type="EMBL" id="CDG85718.1"/>
    </source>
</evidence>
<organism evidence="5 6">
    <name type="scientific">Janthinobacterium agaricidamnosum NBRC 102515 = DSM 9628</name>
    <dbReference type="NCBI Taxonomy" id="1349767"/>
    <lineage>
        <taxon>Bacteria</taxon>
        <taxon>Pseudomonadati</taxon>
        <taxon>Pseudomonadota</taxon>
        <taxon>Betaproteobacteria</taxon>
        <taxon>Burkholderiales</taxon>
        <taxon>Oxalobacteraceae</taxon>
        <taxon>Janthinobacterium</taxon>
    </lineage>
</organism>
<evidence type="ECO:0000256" key="3">
    <source>
        <dbReference type="ARBA" id="ARBA00023163"/>
    </source>
</evidence>